<accession>A0A9E4NNF1</accession>
<dbReference type="InterPro" id="IPR051791">
    <property type="entry name" value="Pra-immunoreactive"/>
</dbReference>
<dbReference type="Pfam" id="PF06271">
    <property type="entry name" value="RDD"/>
    <property type="match status" value="1"/>
</dbReference>
<evidence type="ECO:0000256" key="2">
    <source>
        <dbReference type="ARBA" id="ARBA00022475"/>
    </source>
</evidence>
<protein>
    <submittedName>
        <fullName evidence="7">RDD family protein</fullName>
    </submittedName>
</protein>
<dbReference type="PANTHER" id="PTHR36115:SF10">
    <property type="entry name" value="RDD DOMAIN-CONTAINING PROTEIN"/>
    <property type="match status" value="1"/>
</dbReference>
<keyword evidence="5" id="KW-0472">Membrane</keyword>
<organism evidence="7 8">
    <name type="scientific">Candidatus Thiodiazotropha taylori</name>
    <dbReference type="NCBI Taxonomy" id="2792791"/>
    <lineage>
        <taxon>Bacteria</taxon>
        <taxon>Pseudomonadati</taxon>
        <taxon>Pseudomonadota</taxon>
        <taxon>Gammaproteobacteria</taxon>
        <taxon>Chromatiales</taxon>
        <taxon>Sedimenticolaceae</taxon>
        <taxon>Candidatus Thiodiazotropha</taxon>
    </lineage>
</organism>
<sequence length="146" mass="16486">MPAYSTPEAEEALIPGLIRRLAAILYDSLLLIALLFVATAIVTLPFGNPSGTMLLFFQFFIFEIIPLIFFTGFWARGGQTLGMRAWRLKLIRMDGGDVGWSDALKRHFAALFSILVFGLGFIWILVDPQKLAWHDRLSKTRLIIVE</sequence>
<evidence type="ECO:0000256" key="1">
    <source>
        <dbReference type="ARBA" id="ARBA00004651"/>
    </source>
</evidence>
<feature type="domain" description="RDD" evidence="6">
    <location>
        <begin position="15"/>
        <end position="138"/>
    </location>
</feature>
<evidence type="ECO:0000256" key="3">
    <source>
        <dbReference type="ARBA" id="ARBA00022692"/>
    </source>
</evidence>
<gene>
    <name evidence="7" type="ORF">JAY77_20635</name>
</gene>
<evidence type="ECO:0000256" key="5">
    <source>
        <dbReference type="ARBA" id="ARBA00023136"/>
    </source>
</evidence>
<dbReference type="EMBL" id="JAEPCR010000129">
    <property type="protein sequence ID" value="MCG7980541.1"/>
    <property type="molecule type" value="Genomic_DNA"/>
</dbReference>
<keyword evidence="3" id="KW-0812">Transmembrane</keyword>
<dbReference type="Proteomes" id="UP000886674">
    <property type="component" value="Unassembled WGS sequence"/>
</dbReference>
<evidence type="ECO:0000313" key="7">
    <source>
        <dbReference type="EMBL" id="MCG7980541.1"/>
    </source>
</evidence>
<proteinExistence type="predicted"/>
<evidence type="ECO:0000313" key="8">
    <source>
        <dbReference type="Proteomes" id="UP000886674"/>
    </source>
</evidence>
<evidence type="ECO:0000256" key="4">
    <source>
        <dbReference type="ARBA" id="ARBA00022989"/>
    </source>
</evidence>
<keyword evidence="4" id="KW-1133">Transmembrane helix</keyword>
<comment type="caution">
    <text evidence="7">The sequence shown here is derived from an EMBL/GenBank/DDBJ whole genome shotgun (WGS) entry which is preliminary data.</text>
</comment>
<dbReference type="AlphaFoldDB" id="A0A9E4NNF1"/>
<keyword evidence="2" id="KW-1003">Cell membrane</keyword>
<dbReference type="InterPro" id="IPR010432">
    <property type="entry name" value="RDD"/>
</dbReference>
<comment type="subcellular location">
    <subcellularLocation>
        <location evidence="1">Cell membrane</location>
        <topology evidence="1">Multi-pass membrane protein</topology>
    </subcellularLocation>
</comment>
<dbReference type="GO" id="GO:0005886">
    <property type="term" value="C:plasma membrane"/>
    <property type="evidence" value="ECO:0007669"/>
    <property type="project" value="UniProtKB-SubCell"/>
</dbReference>
<evidence type="ECO:0000259" key="6">
    <source>
        <dbReference type="Pfam" id="PF06271"/>
    </source>
</evidence>
<reference evidence="7" key="1">
    <citation type="journal article" date="2021" name="Proc. Natl. Acad. Sci. U.S.A.">
        <title>Global biogeography of chemosynthetic symbionts reveals both localized and globally distributed symbiont groups. .</title>
        <authorList>
            <person name="Osvatic J.T."/>
            <person name="Wilkins L.G.E."/>
            <person name="Leibrecht L."/>
            <person name="Leray M."/>
            <person name="Zauner S."/>
            <person name="Polzin J."/>
            <person name="Camacho Y."/>
            <person name="Gros O."/>
            <person name="van Gils J.A."/>
            <person name="Eisen J.A."/>
            <person name="Petersen J.M."/>
            <person name="Yuen B."/>
        </authorList>
    </citation>
    <scope>NUCLEOTIDE SEQUENCE</scope>
    <source>
        <strain evidence="7">MAGclacostrist055</strain>
    </source>
</reference>
<name>A0A9E4NNF1_9GAMM</name>
<dbReference type="PANTHER" id="PTHR36115">
    <property type="entry name" value="PROLINE-RICH ANTIGEN HOMOLOG-RELATED"/>
    <property type="match status" value="1"/>
</dbReference>